<dbReference type="InterPro" id="IPR007278">
    <property type="entry name" value="DUF397"/>
</dbReference>
<gene>
    <name evidence="2" type="ORF">GCM10023205_41580</name>
</gene>
<dbReference type="Proteomes" id="UP001500466">
    <property type="component" value="Unassembled WGS sequence"/>
</dbReference>
<reference evidence="3" key="1">
    <citation type="journal article" date="2019" name="Int. J. Syst. Evol. Microbiol.">
        <title>The Global Catalogue of Microorganisms (GCM) 10K type strain sequencing project: providing services to taxonomists for standard genome sequencing and annotation.</title>
        <authorList>
            <consortium name="The Broad Institute Genomics Platform"/>
            <consortium name="The Broad Institute Genome Sequencing Center for Infectious Disease"/>
            <person name="Wu L."/>
            <person name="Ma J."/>
        </authorList>
    </citation>
    <scope>NUCLEOTIDE SEQUENCE [LARGE SCALE GENOMIC DNA]</scope>
    <source>
        <strain evidence="3">JCM 17986</strain>
    </source>
</reference>
<evidence type="ECO:0000259" key="1">
    <source>
        <dbReference type="Pfam" id="PF04149"/>
    </source>
</evidence>
<name>A0ABP9HIK7_9ACTN</name>
<dbReference type="Pfam" id="PF04149">
    <property type="entry name" value="DUF397"/>
    <property type="match status" value="1"/>
</dbReference>
<dbReference type="RefSeq" id="WP_345677072.1">
    <property type="nucleotide sequence ID" value="NZ_BAABHS010000014.1"/>
</dbReference>
<comment type="caution">
    <text evidence="2">The sequence shown here is derived from an EMBL/GenBank/DDBJ whole genome shotgun (WGS) entry which is preliminary data.</text>
</comment>
<organism evidence="2 3">
    <name type="scientific">Yinghuangia aomiensis</name>
    <dbReference type="NCBI Taxonomy" id="676205"/>
    <lineage>
        <taxon>Bacteria</taxon>
        <taxon>Bacillati</taxon>
        <taxon>Actinomycetota</taxon>
        <taxon>Actinomycetes</taxon>
        <taxon>Kitasatosporales</taxon>
        <taxon>Streptomycetaceae</taxon>
        <taxon>Yinghuangia</taxon>
    </lineage>
</organism>
<dbReference type="EMBL" id="BAABHS010000014">
    <property type="protein sequence ID" value="GAA4971433.1"/>
    <property type="molecule type" value="Genomic_DNA"/>
</dbReference>
<evidence type="ECO:0000313" key="3">
    <source>
        <dbReference type="Proteomes" id="UP001500466"/>
    </source>
</evidence>
<sequence>MVNEPKFEFVSASACHDQKVGNCIEVALNVPGVVAIRESENPGTVVETTPEPWATFVAAAAAGEFSLSA</sequence>
<evidence type="ECO:0000313" key="2">
    <source>
        <dbReference type="EMBL" id="GAA4971433.1"/>
    </source>
</evidence>
<proteinExistence type="predicted"/>
<protein>
    <recommendedName>
        <fullName evidence="1">DUF397 domain-containing protein</fullName>
    </recommendedName>
</protein>
<feature type="domain" description="DUF397" evidence="1">
    <location>
        <begin position="12"/>
        <end position="60"/>
    </location>
</feature>
<accession>A0ABP9HIK7</accession>
<keyword evidence="3" id="KW-1185">Reference proteome</keyword>